<dbReference type="Proteomes" id="UP000006727">
    <property type="component" value="Chromosome 17"/>
</dbReference>
<proteinExistence type="predicted"/>
<keyword evidence="1" id="KW-1133">Transmembrane helix</keyword>
<sequence length="216" mass="24470">MENGEDQGPIIFPLHERLAKCLVEIDDDDKLRLSLNEWENNFKKAVSRVEVKRERSLNVKNELYQLIEFYSVIQGVVLGAAAQASTLTCNTAWGPALLSFLASCATVVSVHNKFKDYIILKHELKKEEDDANVVKGKIGLLKLMGSNFRFESLDEKAITDRDRTKAKHSDEFYWPVMIVVVIFSVVVVIVIFSILCSNSSPRECTDPQNLWSQGFT</sequence>
<keyword evidence="1" id="KW-0812">Transmembrane</keyword>
<dbReference type="PANTHER" id="PTHR33287">
    <property type="entry name" value="OS03G0453550 PROTEIN"/>
    <property type="match status" value="1"/>
</dbReference>
<dbReference type="EnsemblPlants" id="Pp3c17_12370V3.5">
    <property type="protein sequence ID" value="Pp3c17_12370V3.5"/>
    <property type="gene ID" value="Pp3c17_12370"/>
</dbReference>
<gene>
    <name evidence="2" type="primary">LOC112294081</name>
</gene>
<protein>
    <submittedName>
        <fullName evidence="2">Uncharacterized protein</fullName>
    </submittedName>
</protein>
<evidence type="ECO:0000256" key="1">
    <source>
        <dbReference type="SAM" id="Phobius"/>
    </source>
</evidence>
<evidence type="ECO:0000313" key="3">
    <source>
        <dbReference type="Proteomes" id="UP000006727"/>
    </source>
</evidence>
<keyword evidence="3" id="KW-1185">Reference proteome</keyword>
<organism evidence="2 3">
    <name type="scientific">Physcomitrium patens</name>
    <name type="common">Spreading-leaved earth moss</name>
    <name type="synonym">Physcomitrella patens</name>
    <dbReference type="NCBI Taxonomy" id="3218"/>
    <lineage>
        <taxon>Eukaryota</taxon>
        <taxon>Viridiplantae</taxon>
        <taxon>Streptophyta</taxon>
        <taxon>Embryophyta</taxon>
        <taxon>Bryophyta</taxon>
        <taxon>Bryophytina</taxon>
        <taxon>Bryopsida</taxon>
        <taxon>Funariidae</taxon>
        <taxon>Funariales</taxon>
        <taxon>Funariaceae</taxon>
        <taxon>Physcomitrium</taxon>
    </lineage>
</organism>
<dbReference type="OrthoDB" id="1679871at2759"/>
<dbReference type="EnsemblPlants" id="Pp3c17_12370V3.6">
    <property type="protein sequence ID" value="Pp3c17_12370V3.6"/>
    <property type="gene ID" value="Pp3c17_12370"/>
</dbReference>
<reference evidence="2" key="3">
    <citation type="submission" date="2020-12" db="UniProtKB">
        <authorList>
            <consortium name="EnsemblPlants"/>
        </authorList>
    </citation>
    <scope>IDENTIFICATION</scope>
</reference>
<dbReference type="PANTHER" id="PTHR33287:SF11">
    <property type="entry name" value="OS03G0778400 PROTEIN"/>
    <property type="match status" value="1"/>
</dbReference>
<reference evidence="2 3" key="1">
    <citation type="journal article" date="2008" name="Science">
        <title>The Physcomitrella genome reveals evolutionary insights into the conquest of land by plants.</title>
        <authorList>
            <person name="Rensing S."/>
            <person name="Lang D."/>
            <person name="Zimmer A."/>
            <person name="Terry A."/>
            <person name="Salamov A."/>
            <person name="Shapiro H."/>
            <person name="Nishiyama T."/>
            <person name="Perroud P.-F."/>
            <person name="Lindquist E."/>
            <person name="Kamisugi Y."/>
            <person name="Tanahashi T."/>
            <person name="Sakakibara K."/>
            <person name="Fujita T."/>
            <person name="Oishi K."/>
            <person name="Shin-I T."/>
            <person name="Kuroki Y."/>
            <person name="Toyoda A."/>
            <person name="Suzuki Y."/>
            <person name="Hashimoto A."/>
            <person name="Yamaguchi K."/>
            <person name="Sugano A."/>
            <person name="Kohara Y."/>
            <person name="Fujiyama A."/>
            <person name="Anterola A."/>
            <person name="Aoki S."/>
            <person name="Ashton N."/>
            <person name="Barbazuk W.B."/>
            <person name="Barker E."/>
            <person name="Bennetzen J."/>
            <person name="Bezanilla M."/>
            <person name="Blankenship R."/>
            <person name="Cho S.H."/>
            <person name="Dutcher S."/>
            <person name="Estelle M."/>
            <person name="Fawcett J.A."/>
            <person name="Gundlach H."/>
            <person name="Hanada K."/>
            <person name="Heyl A."/>
            <person name="Hicks K.A."/>
            <person name="Hugh J."/>
            <person name="Lohr M."/>
            <person name="Mayer K."/>
            <person name="Melkozernov A."/>
            <person name="Murata T."/>
            <person name="Nelson D."/>
            <person name="Pils B."/>
            <person name="Prigge M."/>
            <person name="Reiss B."/>
            <person name="Renner T."/>
            <person name="Rombauts S."/>
            <person name="Rushton P."/>
            <person name="Sanderfoot A."/>
            <person name="Schween G."/>
            <person name="Shiu S.-H."/>
            <person name="Stueber K."/>
            <person name="Theodoulou F.L."/>
            <person name="Tu H."/>
            <person name="Van de Peer Y."/>
            <person name="Verrier P.J."/>
            <person name="Waters E."/>
            <person name="Wood A."/>
            <person name="Yang L."/>
            <person name="Cove D."/>
            <person name="Cuming A."/>
            <person name="Hasebe M."/>
            <person name="Lucas S."/>
            <person name="Mishler D.B."/>
            <person name="Reski R."/>
            <person name="Grigoriev I."/>
            <person name="Quatrano R.S."/>
            <person name="Boore J.L."/>
        </authorList>
    </citation>
    <scope>NUCLEOTIDE SEQUENCE [LARGE SCALE GENOMIC DNA]</scope>
    <source>
        <strain evidence="2 3">cv. Gransden 2004</strain>
    </source>
</reference>
<evidence type="ECO:0000313" key="2">
    <source>
        <dbReference type="EnsemblPlants" id="Pp3c17_12370V3.5"/>
    </source>
</evidence>
<accession>A0A7I4BAQ8</accession>
<name>A0A7I4BAQ8_PHYPA</name>
<dbReference type="RefSeq" id="XP_073396099.1">
    <property type="nucleotide sequence ID" value="XM_073539998.1"/>
</dbReference>
<reference evidence="2 3" key="2">
    <citation type="journal article" date="2018" name="Plant J.">
        <title>The Physcomitrella patens chromosome-scale assembly reveals moss genome structure and evolution.</title>
        <authorList>
            <person name="Lang D."/>
            <person name="Ullrich K.K."/>
            <person name="Murat F."/>
            <person name="Fuchs J."/>
            <person name="Jenkins J."/>
            <person name="Haas F.B."/>
            <person name="Piednoel M."/>
            <person name="Gundlach H."/>
            <person name="Van Bel M."/>
            <person name="Meyberg R."/>
            <person name="Vives C."/>
            <person name="Morata J."/>
            <person name="Symeonidi A."/>
            <person name="Hiss M."/>
            <person name="Muchero W."/>
            <person name="Kamisugi Y."/>
            <person name="Saleh O."/>
            <person name="Blanc G."/>
            <person name="Decker E.L."/>
            <person name="van Gessel N."/>
            <person name="Grimwood J."/>
            <person name="Hayes R.D."/>
            <person name="Graham S.W."/>
            <person name="Gunter L.E."/>
            <person name="McDaniel S.F."/>
            <person name="Hoernstein S.N.W."/>
            <person name="Larsson A."/>
            <person name="Li F.W."/>
            <person name="Perroud P.F."/>
            <person name="Phillips J."/>
            <person name="Ranjan P."/>
            <person name="Rokshar D.S."/>
            <person name="Rothfels C.J."/>
            <person name="Schneider L."/>
            <person name="Shu S."/>
            <person name="Stevenson D.W."/>
            <person name="Thummler F."/>
            <person name="Tillich M."/>
            <person name="Villarreal Aguilar J.C."/>
            <person name="Widiez T."/>
            <person name="Wong G.K."/>
            <person name="Wymore A."/>
            <person name="Zhang Y."/>
            <person name="Zimmer A.D."/>
            <person name="Quatrano R.S."/>
            <person name="Mayer K.F.X."/>
            <person name="Goodstein D."/>
            <person name="Casacuberta J.M."/>
            <person name="Vandepoele K."/>
            <person name="Reski R."/>
            <person name="Cuming A.C."/>
            <person name="Tuskan G.A."/>
            <person name="Maumus F."/>
            <person name="Salse J."/>
            <person name="Schmutz J."/>
            <person name="Rensing S.A."/>
        </authorList>
    </citation>
    <scope>NUCLEOTIDE SEQUENCE [LARGE SCALE GENOMIC DNA]</scope>
    <source>
        <strain evidence="2 3">cv. Gransden 2004</strain>
    </source>
</reference>
<dbReference type="EMBL" id="ABEU02000017">
    <property type="status" value="NOT_ANNOTATED_CDS"/>
    <property type="molecule type" value="Genomic_DNA"/>
</dbReference>
<dbReference type="Gramene" id="Pp3c17_12370V3.6">
    <property type="protein sequence ID" value="Pp3c17_12370V3.6"/>
    <property type="gene ID" value="Pp3c17_12370"/>
</dbReference>
<feature type="transmembrane region" description="Helical" evidence="1">
    <location>
        <begin position="172"/>
        <end position="195"/>
    </location>
</feature>
<dbReference type="Gramene" id="Pp3c17_12370V3.5">
    <property type="protein sequence ID" value="Pp3c17_12370V3.5"/>
    <property type="gene ID" value="Pp3c17_12370"/>
</dbReference>
<dbReference type="AlphaFoldDB" id="A0A7I4BAQ8"/>
<keyword evidence="1" id="KW-0472">Membrane</keyword>
<dbReference type="GeneID" id="112294081"/>